<evidence type="ECO:0000259" key="5">
    <source>
        <dbReference type="Pfam" id="PF02120"/>
    </source>
</evidence>
<dbReference type="GO" id="GO:0044780">
    <property type="term" value="P:bacterial-type flagellum assembly"/>
    <property type="evidence" value="ECO:0007669"/>
    <property type="project" value="InterPro"/>
</dbReference>
<dbReference type="Gene3D" id="3.30.750.140">
    <property type="match status" value="1"/>
</dbReference>
<keyword evidence="3" id="KW-1005">Bacterial flagellum biogenesis</keyword>
<dbReference type="PANTHER" id="PTHR37533:SF2">
    <property type="entry name" value="FLAGELLAR HOOK-LENGTH CONTROL PROTEIN"/>
    <property type="match status" value="1"/>
</dbReference>
<dbReference type="GO" id="GO:0009424">
    <property type="term" value="C:bacterial-type flagellum hook"/>
    <property type="evidence" value="ECO:0007669"/>
    <property type="project" value="InterPro"/>
</dbReference>
<dbReference type="CDD" id="cd17470">
    <property type="entry name" value="T3SS_Flik_C"/>
    <property type="match status" value="1"/>
</dbReference>
<feature type="domain" description="Flagellar hook-length control protein-like C-terminal" evidence="5">
    <location>
        <begin position="310"/>
        <end position="390"/>
    </location>
</feature>
<comment type="similarity">
    <text evidence="2">Belongs to the FliK family.</text>
</comment>
<feature type="compositionally biased region" description="Basic and acidic residues" evidence="4">
    <location>
        <begin position="388"/>
        <end position="405"/>
    </location>
</feature>
<evidence type="ECO:0000313" key="7">
    <source>
        <dbReference type="Proteomes" id="UP000481947"/>
    </source>
</evidence>
<accession>A0A7C9NCR9</accession>
<feature type="region of interest" description="Disordered" evidence="4">
    <location>
        <begin position="209"/>
        <end position="228"/>
    </location>
</feature>
<dbReference type="InterPro" id="IPR001635">
    <property type="entry name" value="Flag_hook_Flik"/>
</dbReference>
<evidence type="ECO:0000256" key="4">
    <source>
        <dbReference type="SAM" id="MobiDB-lite"/>
    </source>
</evidence>
<name>A0A7C9NCR9_9BURK</name>
<evidence type="ECO:0000256" key="2">
    <source>
        <dbReference type="ARBA" id="ARBA00009149"/>
    </source>
</evidence>
<feature type="region of interest" description="Disordered" evidence="4">
    <location>
        <begin position="381"/>
        <end position="429"/>
    </location>
</feature>
<sequence>MSWNDLSLSATGSVSANAGVTSPATPGLREAGSGSSFEQELRRQTEAGDSSETTKAQVTATPAAAKLKPGNAAEPAADDAPSDWLTLLDGMRARTAAKPAEAVTEPLAAAASAMAAVAEAIAEPVIEPVTALAASGAGEPVVVASHAATPAADPASAPAKETEQDRVQLDGAPLPPPFALLSTAAPALQPAAPVIDTAAAPATAALESATDALGQRAQQAPDSPDPGQLDAVAARALAAAAPQLTRPAAVPTGAATNTPDTPPAFEALAQALPAATGLTPATDRLPELVPVQRHVATPLGQRGWDQAVSQQVSWLVRDQLQSASLSLNPPHLGPIQITLQLDQQQATVQFVSAMPEVRQALQDALPTLRAMLGEAGIELGQADVGSHQSERERPAFQRQDRRSDAAEDEPVEALVQPRAQGGGLLNLFA</sequence>
<comment type="caution">
    <text evidence="6">The sequence shown here is derived from an EMBL/GenBank/DDBJ whole genome shotgun (WGS) entry which is preliminary data.</text>
</comment>
<dbReference type="Proteomes" id="UP000481947">
    <property type="component" value="Unassembled WGS sequence"/>
</dbReference>
<feature type="region of interest" description="Disordered" evidence="4">
    <location>
        <begin position="1"/>
        <end position="82"/>
    </location>
</feature>
<feature type="compositionally biased region" description="Polar residues" evidence="4">
    <location>
        <begin position="1"/>
        <end position="24"/>
    </location>
</feature>
<organism evidence="6 7">
    <name type="scientific">Malikia spinosa</name>
    <dbReference type="NCBI Taxonomy" id="86180"/>
    <lineage>
        <taxon>Bacteria</taxon>
        <taxon>Pseudomonadati</taxon>
        <taxon>Pseudomonadota</taxon>
        <taxon>Betaproteobacteria</taxon>
        <taxon>Burkholderiales</taxon>
        <taxon>Comamonadaceae</taxon>
        <taxon>Malikia</taxon>
    </lineage>
</organism>
<gene>
    <name evidence="6" type="ORF">F5985_12215</name>
</gene>
<proteinExistence type="inferred from homology"/>
<feature type="compositionally biased region" description="Polar residues" evidence="4">
    <location>
        <begin position="47"/>
        <end position="60"/>
    </location>
</feature>
<evidence type="ECO:0000313" key="6">
    <source>
        <dbReference type="EMBL" id="MYZ52879.1"/>
    </source>
</evidence>
<reference evidence="6 7" key="1">
    <citation type="submission" date="2019-09" db="EMBL/GenBank/DDBJ databases">
        <title>Identification of Malikia spinosa a prominent benzene-, toluene-, and ethylbenzene-degrading bacterium: enrichment, isolation and whole genome sequencing.</title>
        <authorList>
            <person name="Tancsics A."/>
            <person name="Revesz F."/>
            <person name="Kriszt B."/>
        </authorList>
    </citation>
    <scope>NUCLEOTIDE SEQUENCE [LARGE SCALE GENOMIC DNA]</scope>
    <source>
        <strain evidence="6 7">AB6</strain>
    </source>
</reference>
<dbReference type="RefSeq" id="WP_161125611.1">
    <property type="nucleotide sequence ID" value="NZ_VYSB01000013.1"/>
</dbReference>
<dbReference type="PRINTS" id="PR01007">
    <property type="entry name" value="FLGHOOKFLIK"/>
</dbReference>
<protein>
    <recommendedName>
        <fullName evidence="5">Flagellar hook-length control protein-like C-terminal domain-containing protein</fullName>
    </recommendedName>
</protein>
<dbReference type="InterPro" id="IPR038610">
    <property type="entry name" value="FliK-like_C_sf"/>
</dbReference>
<dbReference type="InterPro" id="IPR052563">
    <property type="entry name" value="FliK"/>
</dbReference>
<evidence type="ECO:0000256" key="3">
    <source>
        <dbReference type="ARBA" id="ARBA00022795"/>
    </source>
</evidence>
<dbReference type="AlphaFoldDB" id="A0A7C9NCR9"/>
<evidence type="ECO:0000256" key="1">
    <source>
        <dbReference type="ARBA" id="ARBA00003944"/>
    </source>
</evidence>
<feature type="compositionally biased region" description="Gly residues" evidence="4">
    <location>
        <begin position="420"/>
        <end position="429"/>
    </location>
</feature>
<dbReference type="EMBL" id="VYSB01000013">
    <property type="protein sequence ID" value="MYZ52879.1"/>
    <property type="molecule type" value="Genomic_DNA"/>
</dbReference>
<comment type="function">
    <text evidence="1">Controls the length of the flagellar hook.</text>
</comment>
<dbReference type="Pfam" id="PF02120">
    <property type="entry name" value="Flg_hook"/>
    <property type="match status" value="1"/>
</dbReference>
<feature type="region of interest" description="Disordered" evidence="4">
    <location>
        <begin position="244"/>
        <end position="263"/>
    </location>
</feature>
<dbReference type="PANTHER" id="PTHR37533">
    <property type="entry name" value="FLAGELLAR HOOK-LENGTH CONTROL PROTEIN"/>
    <property type="match status" value="1"/>
</dbReference>
<dbReference type="InterPro" id="IPR021136">
    <property type="entry name" value="Flagellar_hook_control-like_C"/>
</dbReference>